<dbReference type="Pfam" id="PF01390">
    <property type="entry name" value="SEA"/>
    <property type="match status" value="1"/>
</dbReference>
<feature type="compositionally biased region" description="Basic and acidic residues" evidence="6">
    <location>
        <begin position="214"/>
        <end position="225"/>
    </location>
</feature>
<dbReference type="InterPro" id="IPR051940">
    <property type="entry name" value="Chitin_bind-dev_reg"/>
</dbReference>
<feature type="domain" description="SEA" evidence="8">
    <location>
        <begin position="369"/>
        <end position="480"/>
    </location>
</feature>
<evidence type="ECO:0000256" key="3">
    <source>
        <dbReference type="ARBA" id="ARBA00022737"/>
    </source>
</evidence>
<dbReference type="Pfam" id="PF01607">
    <property type="entry name" value="CBM_14"/>
    <property type="match status" value="2"/>
</dbReference>
<feature type="transmembrane region" description="Helical" evidence="7">
    <location>
        <begin position="280"/>
        <end position="306"/>
    </location>
</feature>
<accession>A0A8S4QB24</accession>
<dbReference type="GO" id="GO:0008061">
    <property type="term" value="F:chitin binding"/>
    <property type="evidence" value="ECO:0007669"/>
    <property type="project" value="UniProtKB-KW"/>
</dbReference>
<keyword evidence="5" id="KW-0325">Glycoprotein</keyword>
<feature type="compositionally biased region" description="Basic residues" evidence="6">
    <location>
        <begin position="19"/>
        <end position="30"/>
    </location>
</feature>
<evidence type="ECO:0000256" key="4">
    <source>
        <dbReference type="ARBA" id="ARBA00023157"/>
    </source>
</evidence>
<dbReference type="PANTHER" id="PTHR23301:SF0">
    <property type="entry name" value="CHITIN-BINDING TYPE-2 DOMAIN-CONTAINING PROTEIN-RELATED"/>
    <property type="match status" value="1"/>
</dbReference>
<dbReference type="PROSITE" id="PS50940">
    <property type="entry name" value="CHIT_BIND_II"/>
    <property type="match status" value="2"/>
</dbReference>
<dbReference type="InterPro" id="IPR002557">
    <property type="entry name" value="Chitin-bd_dom"/>
</dbReference>
<dbReference type="InterPro" id="IPR036508">
    <property type="entry name" value="Chitin-bd_dom_sf"/>
</dbReference>
<evidence type="ECO:0000259" key="9">
    <source>
        <dbReference type="PROSITE" id="PS50940"/>
    </source>
</evidence>
<feature type="compositionally biased region" description="Acidic residues" evidence="6">
    <location>
        <begin position="55"/>
        <end position="64"/>
    </location>
</feature>
<reference evidence="10" key="1">
    <citation type="submission" date="2022-03" db="EMBL/GenBank/DDBJ databases">
        <authorList>
            <person name="Martin C."/>
        </authorList>
    </citation>
    <scope>NUCLEOTIDE SEQUENCE</scope>
</reference>
<dbReference type="InterPro" id="IPR000082">
    <property type="entry name" value="SEA_dom"/>
</dbReference>
<dbReference type="Proteomes" id="UP000749559">
    <property type="component" value="Unassembled WGS sequence"/>
</dbReference>
<keyword evidence="1" id="KW-0147">Chitin-binding</keyword>
<feature type="compositionally biased region" description="Basic residues" evidence="6">
    <location>
        <begin position="201"/>
        <end position="213"/>
    </location>
</feature>
<evidence type="ECO:0000313" key="10">
    <source>
        <dbReference type="EMBL" id="CAH1803168.1"/>
    </source>
</evidence>
<keyword evidence="11" id="KW-1185">Reference proteome</keyword>
<evidence type="ECO:0000256" key="1">
    <source>
        <dbReference type="ARBA" id="ARBA00022669"/>
    </source>
</evidence>
<feature type="compositionally biased region" description="Basic residues" evidence="6">
    <location>
        <begin position="145"/>
        <end position="158"/>
    </location>
</feature>
<gene>
    <name evidence="10" type="ORF">OFUS_LOCUS26783</name>
</gene>
<dbReference type="InterPro" id="IPR036364">
    <property type="entry name" value="SEA_dom_sf"/>
</dbReference>
<organism evidence="10 11">
    <name type="scientific">Owenia fusiformis</name>
    <name type="common">Polychaete worm</name>
    <dbReference type="NCBI Taxonomy" id="6347"/>
    <lineage>
        <taxon>Eukaryota</taxon>
        <taxon>Metazoa</taxon>
        <taxon>Spiralia</taxon>
        <taxon>Lophotrochozoa</taxon>
        <taxon>Annelida</taxon>
        <taxon>Polychaeta</taxon>
        <taxon>Sedentaria</taxon>
        <taxon>Canalipalpata</taxon>
        <taxon>Sabellida</taxon>
        <taxon>Oweniida</taxon>
        <taxon>Oweniidae</taxon>
        <taxon>Owenia</taxon>
    </lineage>
</organism>
<sequence>MQTEKIFYASKKEPDNPKRKFKKNKNKKDKPVKSGVYVLNSLNNELSNAVNVLDDKEEGEEEESSDQKQDRKKKIAYEWSKPALFQSPFMKQPAQKPTETIPYPPNNWNAEDKNIFDLSPDNVPPEWNPYVYDTRNPIEKDRKQKEKSKQKKAKKAKRDRVTEMPMKHHDYGSDADSRDHKSDDDNIRHEKRSKNDDEGHRRGRHEKSRHRGQHPQEMDPDDPRETWAYSYNPNIQLRGDYVRQGVDPYRQGLGYYQPPSPSMMGFPLGYHRKDKKHGKLVCIMIFNSVLLTFALAMVAAALYFIITLFAGNPALLAQFRNGVSDNVHSVVPEPEPEITSTTRMAEVTTLPTTTTTAEVTKPHYATNGKKVYFSGRIKLKAMTFSDDLADRTSILYQLVAKEVCDSITKIMARSKIHRAYVNCRIISFRSGSVVANFGLQFYEDLLIMKQIAVIYSHLHLTVLGVLKTSIRGLDSNSFLKRYDCDWAAIFIKKSSLSALAPPIHQPTGNPVRVEPLFNDSFCGDKKQGFYPHPNTCNRFMQCLNNTLKEFHCVPSDYVFNSRINNCVPPELYECPLNPTSPNFCDPRPNGLYARQGECNKFIRCADTRRIDLSCPSRDFVFDPNTKKCVHKS</sequence>
<dbReference type="PANTHER" id="PTHR23301">
    <property type="entry name" value="CHITIN BINDING PERITROPHIN-A"/>
    <property type="match status" value="1"/>
</dbReference>
<evidence type="ECO:0000256" key="5">
    <source>
        <dbReference type="ARBA" id="ARBA00023180"/>
    </source>
</evidence>
<dbReference type="EMBL" id="CAIIXF020000294">
    <property type="protein sequence ID" value="CAH1803168.1"/>
    <property type="molecule type" value="Genomic_DNA"/>
</dbReference>
<dbReference type="SUPFAM" id="SSF82671">
    <property type="entry name" value="SEA domain"/>
    <property type="match status" value="1"/>
</dbReference>
<dbReference type="SMART" id="SM00494">
    <property type="entry name" value="ChtBD2"/>
    <property type="match status" value="2"/>
</dbReference>
<name>A0A8S4QB24_OWEFU</name>
<evidence type="ECO:0000256" key="2">
    <source>
        <dbReference type="ARBA" id="ARBA00022729"/>
    </source>
</evidence>
<comment type="caution">
    <text evidence="10">The sequence shown here is derived from an EMBL/GenBank/DDBJ whole genome shotgun (WGS) entry which is preliminary data.</text>
</comment>
<feature type="compositionally biased region" description="Basic and acidic residues" evidence="6">
    <location>
        <begin position="159"/>
        <end position="200"/>
    </location>
</feature>
<feature type="region of interest" description="Disordered" evidence="6">
    <location>
        <begin position="1"/>
        <end position="34"/>
    </location>
</feature>
<feature type="non-terminal residue" evidence="10">
    <location>
        <position position="1"/>
    </location>
</feature>
<dbReference type="Gene3D" id="3.30.70.960">
    <property type="entry name" value="SEA domain"/>
    <property type="match status" value="1"/>
</dbReference>
<proteinExistence type="predicted"/>
<dbReference type="Gene3D" id="2.170.140.10">
    <property type="entry name" value="Chitin binding domain"/>
    <property type="match status" value="2"/>
</dbReference>
<keyword evidence="7" id="KW-0472">Membrane</keyword>
<keyword evidence="4" id="KW-1015">Disulfide bond</keyword>
<evidence type="ECO:0000256" key="7">
    <source>
        <dbReference type="SAM" id="Phobius"/>
    </source>
</evidence>
<dbReference type="PROSITE" id="PS50024">
    <property type="entry name" value="SEA"/>
    <property type="match status" value="1"/>
</dbReference>
<evidence type="ECO:0000313" key="11">
    <source>
        <dbReference type="Proteomes" id="UP000749559"/>
    </source>
</evidence>
<keyword evidence="7" id="KW-0812">Transmembrane</keyword>
<feature type="domain" description="Chitin-binding type-2" evidence="9">
    <location>
        <begin position="519"/>
        <end position="576"/>
    </location>
</feature>
<feature type="region of interest" description="Disordered" evidence="6">
    <location>
        <begin position="50"/>
        <end position="227"/>
    </location>
</feature>
<dbReference type="OrthoDB" id="6139734at2759"/>
<evidence type="ECO:0000259" key="8">
    <source>
        <dbReference type="PROSITE" id="PS50024"/>
    </source>
</evidence>
<keyword evidence="7" id="KW-1133">Transmembrane helix</keyword>
<dbReference type="GO" id="GO:0005576">
    <property type="term" value="C:extracellular region"/>
    <property type="evidence" value="ECO:0007669"/>
    <property type="project" value="InterPro"/>
</dbReference>
<evidence type="ECO:0000256" key="6">
    <source>
        <dbReference type="SAM" id="MobiDB-lite"/>
    </source>
</evidence>
<dbReference type="AlphaFoldDB" id="A0A8S4QB24"/>
<keyword evidence="3" id="KW-0677">Repeat</keyword>
<protein>
    <submittedName>
        <fullName evidence="10">Uncharacterized protein</fullName>
    </submittedName>
</protein>
<feature type="domain" description="Chitin-binding type-2" evidence="9">
    <location>
        <begin position="581"/>
        <end position="632"/>
    </location>
</feature>
<keyword evidence="2" id="KW-0732">Signal</keyword>
<dbReference type="SUPFAM" id="SSF57625">
    <property type="entry name" value="Invertebrate chitin-binding proteins"/>
    <property type="match status" value="2"/>
</dbReference>